<dbReference type="AlphaFoldDB" id="A0A9W3B864"/>
<dbReference type="RefSeq" id="XP_055895737.1">
    <property type="nucleotide sequence ID" value="XM_056039762.1"/>
</dbReference>
<dbReference type="GO" id="GO:0005975">
    <property type="term" value="P:carbohydrate metabolic process"/>
    <property type="evidence" value="ECO:0007669"/>
    <property type="project" value="InterPro"/>
</dbReference>
<keyword evidence="3" id="KW-0812">Transmembrane</keyword>
<dbReference type="CDD" id="cd11301">
    <property type="entry name" value="Fut1_Fut2_like"/>
    <property type="match status" value="1"/>
</dbReference>
<dbReference type="Proteomes" id="UP001165740">
    <property type="component" value="Chromosome 8"/>
</dbReference>
<evidence type="ECO:0000256" key="2">
    <source>
        <dbReference type="ARBA" id="ARBA00022679"/>
    </source>
</evidence>
<protein>
    <recommendedName>
        <fullName evidence="3">L-Fucosyltransferase</fullName>
        <ecNumber evidence="3">2.4.1.-</ecNumber>
    </recommendedName>
</protein>
<keyword evidence="3" id="KW-0325">Glycoprotein</keyword>
<dbReference type="GeneID" id="129927917"/>
<organism evidence="4 5">
    <name type="scientific">Biomphalaria glabrata</name>
    <name type="common">Bloodfluke planorb</name>
    <name type="synonym">Freshwater snail</name>
    <dbReference type="NCBI Taxonomy" id="6526"/>
    <lineage>
        <taxon>Eukaryota</taxon>
        <taxon>Metazoa</taxon>
        <taxon>Spiralia</taxon>
        <taxon>Lophotrochozoa</taxon>
        <taxon>Mollusca</taxon>
        <taxon>Gastropoda</taxon>
        <taxon>Heterobranchia</taxon>
        <taxon>Euthyneura</taxon>
        <taxon>Panpulmonata</taxon>
        <taxon>Hygrophila</taxon>
        <taxon>Lymnaeoidea</taxon>
        <taxon>Planorbidae</taxon>
        <taxon>Biomphalaria</taxon>
    </lineage>
</organism>
<keyword evidence="3" id="KW-0333">Golgi apparatus</keyword>
<comment type="subcellular location">
    <subcellularLocation>
        <location evidence="3">Golgi apparatus</location>
        <location evidence="3">Golgi stack membrane</location>
        <topology evidence="3">Single-pass type II membrane protein</topology>
    </subcellularLocation>
</comment>
<dbReference type="InterPro" id="IPR002516">
    <property type="entry name" value="Glyco_trans_11"/>
</dbReference>
<keyword evidence="1 3" id="KW-0328">Glycosyltransferase</keyword>
<dbReference type="PANTHER" id="PTHR11927">
    <property type="entry name" value="GALACTOSIDE 2-L-FUCOSYLTRANSFERASE"/>
    <property type="match status" value="1"/>
</dbReference>
<dbReference type="OrthoDB" id="6090518at2759"/>
<dbReference type="GO" id="GO:0032580">
    <property type="term" value="C:Golgi cisterna membrane"/>
    <property type="evidence" value="ECO:0007669"/>
    <property type="project" value="UniProtKB-SubCell"/>
</dbReference>
<reference evidence="5" key="1">
    <citation type="submission" date="2025-08" db="UniProtKB">
        <authorList>
            <consortium name="RefSeq"/>
        </authorList>
    </citation>
    <scope>IDENTIFICATION</scope>
</reference>
<gene>
    <name evidence="5" type="primary">LOC129927917</name>
</gene>
<dbReference type="PANTHER" id="PTHR11927:SF9">
    <property type="entry name" value="L-FUCOSYLTRANSFERASE"/>
    <property type="match status" value="1"/>
</dbReference>
<sequence>MGVKCKGCGSCFLFLITTFVVYKLSLPKFLENFDPEGDVPSDSRMLPKAERTYNGQHIICHKFEGSLGSQLFQYASLLGIAAPQKRIIVARGNTSLGHVLKSPKHKRGKSQCKNVERLVESTCCRLDERLINLESSKNYEIEGKLRSWKYFKDSLDLIRQSVHFHDGITKHAQKRLEKTLQMYNATITDKPIVGIYVKRGDTLNWSSVDEGYRVAPREYFLKAMKFFRDHLRTVVSFLVLSDDIEWCKSNLLGLPGVMLTSGHQEEAVNLATLSLLDHTIISVGSFSWWAAFLTKGKVIFYSEFVEKNSKIRNQFDASFEDYIMPGWIPM</sequence>
<proteinExistence type="inferred from homology"/>
<evidence type="ECO:0000313" key="5">
    <source>
        <dbReference type="RefSeq" id="XP_055895737.1"/>
    </source>
</evidence>
<dbReference type="EC" id="2.4.1.-" evidence="3"/>
<keyword evidence="2 3" id="KW-0808">Transferase</keyword>
<dbReference type="GO" id="GO:0008107">
    <property type="term" value="F:galactoside 2-alpha-L-fucosyltransferase activity"/>
    <property type="evidence" value="ECO:0007669"/>
    <property type="project" value="InterPro"/>
</dbReference>
<comment type="similarity">
    <text evidence="3">Belongs to the glycosyltransferase 11 family.</text>
</comment>
<name>A0A9W3B864_BIOGL</name>
<keyword evidence="4" id="KW-1185">Reference proteome</keyword>
<evidence type="ECO:0000256" key="1">
    <source>
        <dbReference type="ARBA" id="ARBA00022676"/>
    </source>
</evidence>
<evidence type="ECO:0000313" key="4">
    <source>
        <dbReference type="Proteomes" id="UP001165740"/>
    </source>
</evidence>
<dbReference type="OMA" id="WESACCK"/>
<accession>A0A9W3B864</accession>
<keyword evidence="3" id="KW-0735">Signal-anchor</keyword>
<comment type="pathway">
    <text evidence="3">Protein modification; protein glycosylation.</text>
</comment>
<dbReference type="Pfam" id="PF01531">
    <property type="entry name" value="Glyco_transf_11"/>
    <property type="match status" value="1"/>
</dbReference>
<evidence type="ECO:0000256" key="3">
    <source>
        <dbReference type="RuleBase" id="RU363129"/>
    </source>
</evidence>